<evidence type="ECO:0000313" key="1">
    <source>
        <dbReference type="Proteomes" id="UP000813463"/>
    </source>
</evidence>
<reference evidence="2 3" key="2">
    <citation type="submission" date="2025-05" db="UniProtKB">
        <authorList>
            <consortium name="RefSeq"/>
        </authorList>
    </citation>
    <scope>IDENTIFICATION</scope>
    <source>
        <tissue evidence="2 3">Leaf</tissue>
    </source>
</reference>
<name>A0ABM3R5S9_SPIOL</name>
<dbReference type="RefSeq" id="XP_056690976.1">
    <property type="nucleotide sequence ID" value="XM_056834998.1"/>
</dbReference>
<proteinExistence type="predicted"/>
<keyword evidence="1" id="KW-1185">Reference proteome</keyword>
<sequence length="111" mass="11301">MRTWSNTIGGGSGAAGLSSTLETGGSSGSIMLAALRAGAGALDGGSVSGAAISSNALGSTSVIGYSRFVFVGSEHVSIPFQCEFEFLGDLTRFIGECSYFPLHDINFILVI</sequence>
<dbReference type="Proteomes" id="UP000813463">
    <property type="component" value="Chromosome 1"/>
</dbReference>
<accession>A0ABM3R5S9</accession>
<dbReference type="GeneID" id="130466254"/>
<protein>
    <submittedName>
        <fullName evidence="2 3">Uncharacterized protein isoform X1</fullName>
    </submittedName>
</protein>
<dbReference type="RefSeq" id="XP_056690975.1">
    <property type="nucleotide sequence ID" value="XM_056834997.1"/>
</dbReference>
<gene>
    <name evidence="2 3" type="primary">LOC130466254</name>
</gene>
<organism evidence="1 3">
    <name type="scientific">Spinacia oleracea</name>
    <name type="common">Spinach</name>
    <dbReference type="NCBI Taxonomy" id="3562"/>
    <lineage>
        <taxon>Eukaryota</taxon>
        <taxon>Viridiplantae</taxon>
        <taxon>Streptophyta</taxon>
        <taxon>Embryophyta</taxon>
        <taxon>Tracheophyta</taxon>
        <taxon>Spermatophyta</taxon>
        <taxon>Magnoliopsida</taxon>
        <taxon>eudicotyledons</taxon>
        <taxon>Gunneridae</taxon>
        <taxon>Pentapetalae</taxon>
        <taxon>Caryophyllales</taxon>
        <taxon>Chenopodiaceae</taxon>
        <taxon>Chenopodioideae</taxon>
        <taxon>Anserineae</taxon>
        <taxon>Spinacia</taxon>
    </lineage>
</organism>
<evidence type="ECO:0000313" key="2">
    <source>
        <dbReference type="RefSeq" id="XP_056690975.1"/>
    </source>
</evidence>
<evidence type="ECO:0000313" key="3">
    <source>
        <dbReference type="RefSeq" id="XP_056690976.1"/>
    </source>
</evidence>
<reference evidence="1" key="1">
    <citation type="journal article" date="2021" name="Nat. Commun.">
        <title>Genomic analyses provide insights into spinach domestication and the genetic basis of agronomic traits.</title>
        <authorList>
            <person name="Cai X."/>
            <person name="Sun X."/>
            <person name="Xu C."/>
            <person name="Sun H."/>
            <person name="Wang X."/>
            <person name="Ge C."/>
            <person name="Zhang Z."/>
            <person name="Wang Q."/>
            <person name="Fei Z."/>
            <person name="Jiao C."/>
            <person name="Wang Q."/>
        </authorList>
    </citation>
    <scope>NUCLEOTIDE SEQUENCE [LARGE SCALE GENOMIC DNA]</scope>
    <source>
        <strain evidence="1">cv. Varoflay</strain>
    </source>
</reference>